<dbReference type="HOGENOM" id="CLU_1166588_0_0_1"/>
<evidence type="ECO:0000313" key="3">
    <source>
        <dbReference type="EMBL" id="KIO21120.1"/>
    </source>
</evidence>
<dbReference type="AlphaFoldDB" id="A0A0C3PZU2"/>
<dbReference type="Pfam" id="PF12937">
    <property type="entry name" value="F-box-like"/>
    <property type="match status" value="1"/>
</dbReference>
<evidence type="ECO:0000259" key="2">
    <source>
        <dbReference type="Pfam" id="PF12937"/>
    </source>
</evidence>
<evidence type="ECO:0000256" key="1">
    <source>
        <dbReference type="SAM" id="MobiDB-lite"/>
    </source>
</evidence>
<keyword evidence="4" id="KW-1185">Reference proteome</keyword>
<dbReference type="EMBL" id="KN823148">
    <property type="protein sequence ID" value="KIO21120.1"/>
    <property type="molecule type" value="Genomic_DNA"/>
</dbReference>
<sequence>MVRGRGRGAAAPGHQQTSSTRRSQAPPNYSKFAGTRPSTAATAGSGRIGHTSRSQRSTTPTTTQRDSQVPELLHLIFTYLPKPSLAACARVNRSWFPIVIEHLWRSVKVRTFLKLSARYRQVADLMAWGPCHGLEYTLLAYRFSNSRITRRRAMEFNVHQICTLNSSSTFGATFSINIPPYFLFHMAGSPTQLPKSLYLSSFPAYEDYEGQRPTASPKDAKTPSFSYLFDPCTGCSVL</sequence>
<gene>
    <name evidence="3" type="ORF">M407DRAFT_29230</name>
</gene>
<feature type="region of interest" description="Disordered" evidence="1">
    <location>
        <begin position="1"/>
        <end position="67"/>
    </location>
</feature>
<organism evidence="3 4">
    <name type="scientific">Tulasnella calospora MUT 4182</name>
    <dbReference type="NCBI Taxonomy" id="1051891"/>
    <lineage>
        <taxon>Eukaryota</taxon>
        <taxon>Fungi</taxon>
        <taxon>Dikarya</taxon>
        <taxon>Basidiomycota</taxon>
        <taxon>Agaricomycotina</taxon>
        <taxon>Agaricomycetes</taxon>
        <taxon>Cantharellales</taxon>
        <taxon>Tulasnellaceae</taxon>
        <taxon>Tulasnella</taxon>
    </lineage>
</organism>
<dbReference type="Proteomes" id="UP000054248">
    <property type="component" value="Unassembled WGS sequence"/>
</dbReference>
<proteinExistence type="predicted"/>
<feature type="domain" description="F-box" evidence="2">
    <location>
        <begin position="70"/>
        <end position="107"/>
    </location>
</feature>
<reference evidence="3 4" key="1">
    <citation type="submission" date="2014-04" db="EMBL/GenBank/DDBJ databases">
        <authorList>
            <consortium name="DOE Joint Genome Institute"/>
            <person name="Kuo A."/>
            <person name="Girlanda M."/>
            <person name="Perotto S."/>
            <person name="Kohler A."/>
            <person name="Nagy L.G."/>
            <person name="Floudas D."/>
            <person name="Copeland A."/>
            <person name="Barry K.W."/>
            <person name="Cichocki N."/>
            <person name="Veneault-Fourrey C."/>
            <person name="LaButti K."/>
            <person name="Lindquist E.A."/>
            <person name="Lipzen A."/>
            <person name="Lundell T."/>
            <person name="Morin E."/>
            <person name="Murat C."/>
            <person name="Sun H."/>
            <person name="Tunlid A."/>
            <person name="Henrissat B."/>
            <person name="Grigoriev I.V."/>
            <person name="Hibbett D.S."/>
            <person name="Martin F."/>
            <person name="Nordberg H.P."/>
            <person name="Cantor M.N."/>
            <person name="Hua S.X."/>
        </authorList>
    </citation>
    <scope>NUCLEOTIDE SEQUENCE [LARGE SCALE GENOMIC DNA]</scope>
    <source>
        <strain evidence="3 4">MUT 4182</strain>
    </source>
</reference>
<dbReference type="Gene3D" id="1.20.1280.50">
    <property type="match status" value="1"/>
</dbReference>
<evidence type="ECO:0000313" key="4">
    <source>
        <dbReference type="Proteomes" id="UP000054248"/>
    </source>
</evidence>
<accession>A0A0C3PZU2</accession>
<reference evidence="4" key="2">
    <citation type="submission" date="2015-01" db="EMBL/GenBank/DDBJ databases">
        <title>Evolutionary Origins and Diversification of the Mycorrhizal Mutualists.</title>
        <authorList>
            <consortium name="DOE Joint Genome Institute"/>
            <consortium name="Mycorrhizal Genomics Consortium"/>
            <person name="Kohler A."/>
            <person name="Kuo A."/>
            <person name="Nagy L.G."/>
            <person name="Floudas D."/>
            <person name="Copeland A."/>
            <person name="Barry K.W."/>
            <person name="Cichocki N."/>
            <person name="Veneault-Fourrey C."/>
            <person name="LaButti K."/>
            <person name="Lindquist E.A."/>
            <person name="Lipzen A."/>
            <person name="Lundell T."/>
            <person name="Morin E."/>
            <person name="Murat C."/>
            <person name="Riley R."/>
            <person name="Ohm R."/>
            <person name="Sun H."/>
            <person name="Tunlid A."/>
            <person name="Henrissat B."/>
            <person name="Grigoriev I.V."/>
            <person name="Hibbett D.S."/>
            <person name="Martin F."/>
        </authorList>
    </citation>
    <scope>NUCLEOTIDE SEQUENCE [LARGE SCALE GENOMIC DNA]</scope>
    <source>
        <strain evidence="4">MUT 4182</strain>
    </source>
</reference>
<dbReference type="InterPro" id="IPR001810">
    <property type="entry name" value="F-box_dom"/>
</dbReference>
<feature type="compositionally biased region" description="Polar residues" evidence="1">
    <location>
        <begin position="14"/>
        <end position="27"/>
    </location>
</feature>
<protein>
    <recommendedName>
        <fullName evidence="2">F-box domain-containing protein</fullName>
    </recommendedName>
</protein>
<name>A0A0C3PZU2_9AGAM</name>
<dbReference type="OrthoDB" id="2788229at2759"/>
<dbReference type="InterPro" id="IPR036047">
    <property type="entry name" value="F-box-like_dom_sf"/>
</dbReference>
<dbReference type="SUPFAM" id="SSF81383">
    <property type="entry name" value="F-box domain"/>
    <property type="match status" value="1"/>
</dbReference>
<feature type="compositionally biased region" description="Low complexity" evidence="1">
    <location>
        <begin position="51"/>
        <end position="67"/>
    </location>
</feature>